<evidence type="ECO:0000313" key="12">
    <source>
        <dbReference type="Proteomes" id="UP000822476"/>
    </source>
</evidence>
<keyword evidence="8" id="KW-0175">Coiled coil</keyword>
<feature type="region of interest" description="Disordered" evidence="9">
    <location>
        <begin position="998"/>
        <end position="1025"/>
    </location>
</feature>
<protein>
    <recommendedName>
        <fullName evidence="4">MAP kinase-activating death domain protein</fullName>
    </recommendedName>
</protein>
<dbReference type="InterPro" id="IPR043153">
    <property type="entry name" value="DENN_C"/>
</dbReference>
<dbReference type="GO" id="GO:0006915">
    <property type="term" value="P:apoptotic process"/>
    <property type="evidence" value="ECO:0007669"/>
    <property type="project" value="UniProtKB-KW"/>
</dbReference>
<comment type="caution">
    <text evidence="11">The sequence shown here is derived from an EMBL/GenBank/DDBJ whole genome shotgun (WGS) entry which is preliminary data.</text>
</comment>
<dbReference type="GO" id="GO:0005085">
    <property type="term" value="F:guanyl-nucleotide exchange factor activity"/>
    <property type="evidence" value="ECO:0007669"/>
    <property type="project" value="TreeGrafter"/>
</dbReference>
<sequence>MEHCGIQSPCPRLLDYFVIVGSRGQCLNDTFTENPVILKCYPEKAHDDFELPKDVVYFCQPEGCLSAPKSTLELGSTSFVFTLTDKDSGKVRFGISLNYFRPCSNANEILRTAEDGTTSDTVASSEQTLLTSLCLISHHPFLSKFRQCLSVFKQLFDFAERFSFCKQSSGSIHPSLWSVLTGDFDSSHVSVHHPIRKLAHDLENWILCLLSAPAPIPGRSCVQLSLLPESVGQPPLVFALPDKTRLTLVDFPLHLPLELLGVETCLSVWIAIMLEQKVILQSRDYNALTMSVMALTAMLYPLQYMFPAIPLLPTSLEGAENLLLSPTPYLIGIPANFLKEKKPFVIPPDVWLVDLDTNQMLGSSKLEPIPSLPVQEGNELLKHLEQALAAMNSAKANIETETVSIDSTQEKHDSPTDDVDTVDVATRVAMIRFFNSANVLANLTEHTRTIRLFPRPVVAFQYYSFLKSRQNLTSFTRRLAQTQAVEYFAEWCLYPENEVFQRIHAGIHDPPLIGDKAKWFAHTLPQIQFAVWSEKWCSHLEVALRFAAGAPLDEHSDTECVDRMSSLDQSSLYQPPLSVEDQLRNAVISHVPVSTHKKTRPRNSVDNTQLDQYDSPLDVRALASQATVDQDHAIFDSSDSEETSSDLDDADIWDLKRIAEGETDGGYKKGGVDLQYSRADSDSILKDGHTSDEGWLEQSPGLEQGLQTLATTINKPGHSVALVVESTIDEIQRESAMTSKSRSVSFVEEDKPVDHVDDPAEEDLEETSVGKMLLTNLSENLADAASQASSHLTEFLNTQKNIVKRSGNFARRVVIELKSDSPEKYDGRDTHNQCEASEQPTVASKLFAKLTPKFPKRNKLNGTNEENDKVSANLSANPEQNLNDQAFLRNVTRMVLNGVKLNPAVTSRLRELSLDENFRSYLISKVNQGLLETLVDPEAHLPDQMLASQTVCESFIQLLQCMLRGLEATCTNHGIGGLASAVMMLEVCHTHYIESHATQPPSGIGDCSEQSNSSATRRSSKQNDENLVGTVTDWFRSKKFVVTGPNKNSVDPIEKAESRHSHGLTGQVASLFSRANQALSITVEKRRPAGSTRQAQQHLDDQVDGKSDTFPTKQPPGTIKDDSKTASISASDRTYASSRMMNTDQCAVQKSCLAGTCRFRNGQLIKWDIQHLANETGSVSSNPTCRVYLYEALVRPKERSRLWDHMQFWEDTFFDTVAQERDILGLDQAPMAMLEQFSRLDATERKRLQNQEDRLITVCLYNLISFMVMMQVDKGAICTRVRRIQARCRLASPFSWTLSNLLDQLSYLDGNSIDLLPTMTRYNCSLSTCISDFSGSSEDVRYLEVYDKLLVFRDVNDTVVKRWTLSCISSVHLSSDGRTLVVTLSQPDQNTQTESFQCDKAKQTLTAIRQVMEKYSPAKDSGVCESADSACSTAHHSAM</sequence>
<dbReference type="PANTHER" id="PTHR13008">
    <property type="entry name" value="MAP-KINASE ACTIVATING DEATH DOMAIN PROTEIN MADD /DENN/AEX-3 C.ELEGANS"/>
    <property type="match status" value="1"/>
</dbReference>
<evidence type="ECO:0000256" key="6">
    <source>
        <dbReference type="ARBA" id="ARBA00022490"/>
    </source>
</evidence>
<dbReference type="SMART" id="SM00799">
    <property type="entry name" value="DENN"/>
    <property type="match status" value="1"/>
</dbReference>
<evidence type="ECO:0000256" key="4">
    <source>
        <dbReference type="ARBA" id="ARBA00017868"/>
    </source>
</evidence>
<evidence type="ECO:0000256" key="7">
    <source>
        <dbReference type="ARBA" id="ARBA00022703"/>
    </source>
</evidence>
<feature type="domain" description="UDENN" evidence="10">
    <location>
        <begin position="16"/>
        <end position="499"/>
    </location>
</feature>
<evidence type="ECO:0000256" key="8">
    <source>
        <dbReference type="SAM" id="Coils"/>
    </source>
</evidence>
<accession>A0A8S9Z741</accession>
<evidence type="ECO:0000256" key="9">
    <source>
        <dbReference type="SAM" id="MobiDB-lite"/>
    </source>
</evidence>
<evidence type="ECO:0000256" key="3">
    <source>
        <dbReference type="ARBA" id="ARBA00005978"/>
    </source>
</evidence>
<gene>
    <name evidence="11" type="ORF">EG68_01525</name>
</gene>
<dbReference type="InterPro" id="IPR039980">
    <property type="entry name" value="MADD"/>
</dbReference>
<dbReference type="PROSITE" id="PS50211">
    <property type="entry name" value="DENN"/>
    <property type="match status" value="1"/>
</dbReference>
<dbReference type="InterPro" id="IPR005113">
    <property type="entry name" value="uDENN_dom"/>
</dbReference>
<evidence type="ECO:0000256" key="1">
    <source>
        <dbReference type="ARBA" id="ARBA00004236"/>
    </source>
</evidence>
<dbReference type="GO" id="GO:0042981">
    <property type="term" value="P:regulation of apoptotic process"/>
    <property type="evidence" value="ECO:0007669"/>
    <property type="project" value="TreeGrafter"/>
</dbReference>
<dbReference type="GO" id="GO:0005829">
    <property type="term" value="C:cytosol"/>
    <property type="evidence" value="ECO:0007669"/>
    <property type="project" value="TreeGrafter"/>
</dbReference>
<evidence type="ECO:0000259" key="10">
    <source>
        <dbReference type="PROSITE" id="PS50211"/>
    </source>
</evidence>
<reference evidence="11" key="1">
    <citation type="submission" date="2019-07" db="EMBL/GenBank/DDBJ databases">
        <title>Annotation for the trematode Paragonimus miyazaki's.</title>
        <authorList>
            <person name="Choi Y.-J."/>
        </authorList>
    </citation>
    <scope>NUCLEOTIDE SEQUENCE</scope>
    <source>
        <strain evidence="11">Japan</strain>
    </source>
</reference>
<dbReference type="OrthoDB" id="6282239at2759"/>
<dbReference type="GO" id="GO:0032483">
    <property type="term" value="P:regulation of Rab protein signal transduction"/>
    <property type="evidence" value="ECO:0007669"/>
    <property type="project" value="TreeGrafter"/>
</dbReference>
<dbReference type="Pfam" id="PF03456">
    <property type="entry name" value="uDENN"/>
    <property type="match status" value="1"/>
</dbReference>
<dbReference type="Gene3D" id="3.40.50.11500">
    <property type="match status" value="1"/>
</dbReference>
<dbReference type="InterPro" id="IPR001194">
    <property type="entry name" value="cDENN_dom"/>
</dbReference>
<dbReference type="Gene3D" id="3.30.450.200">
    <property type="match status" value="1"/>
</dbReference>
<organism evidence="11 12">
    <name type="scientific">Paragonimus skrjabini miyazakii</name>
    <dbReference type="NCBI Taxonomy" id="59628"/>
    <lineage>
        <taxon>Eukaryota</taxon>
        <taxon>Metazoa</taxon>
        <taxon>Spiralia</taxon>
        <taxon>Lophotrochozoa</taxon>
        <taxon>Platyhelminthes</taxon>
        <taxon>Trematoda</taxon>
        <taxon>Digenea</taxon>
        <taxon>Plagiorchiida</taxon>
        <taxon>Troglotremata</taxon>
        <taxon>Troglotrematidae</taxon>
        <taxon>Paragonimus</taxon>
    </lineage>
</organism>
<dbReference type="PANTHER" id="PTHR13008:SF7">
    <property type="entry name" value="MAP KINASE-ACTIVATING DEATH DOMAIN PROTEIN"/>
    <property type="match status" value="1"/>
</dbReference>
<proteinExistence type="inferred from homology"/>
<evidence type="ECO:0000256" key="2">
    <source>
        <dbReference type="ARBA" id="ARBA00004496"/>
    </source>
</evidence>
<name>A0A8S9Z741_9TREM</name>
<keyword evidence="7" id="KW-0053">Apoptosis</keyword>
<dbReference type="Proteomes" id="UP000822476">
    <property type="component" value="Unassembled WGS sequence"/>
</dbReference>
<dbReference type="InterPro" id="IPR056574">
    <property type="entry name" value="Death_MADD"/>
</dbReference>
<evidence type="ECO:0000256" key="5">
    <source>
        <dbReference type="ARBA" id="ARBA00022475"/>
    </source>
</evidence>
<evidence type="ECO:0000313" key="11">
    <source>
        <dbReference type="EMBL" id="KAF7261233.1"/>
    </source>
</evidence>
<keyword evidence="12" id="KW-1185">Reference proteome</keyword>
<feature type="region of interest" description="Disordered" evidence="9">
    <location>
        <begin position="590"/>
        <end position="610"/>
    </location>
</feature>
<comment type="subcellular location">
    <subcellularLocation>
        <location evidence="1">Cell membrane</location>
    </subcellularLocation>
    <subcellularLocation>
        <location evidence="2">Cytoplasm</location>
    </subcellularLocation>
</comment>
<feature type="compositionally biased region" description="Polar residues" evidence="9">
    <location>
        <begin position="1008"/>
        <end position="1017"/>
    </location>
</feature>
<feature type="compositionally biased region" description="Basic and acidic residues" evidence="9">
    <location>
        <begin position="1098"/>
        <end position="1107"/>
    </location>
</feature>
<comment type="similarity">
    <text evidence="3">Belongs to the MADD family.</text>
</comment>
<keyword evidence="5" id="KW-1003">Cell membrane</keyword>
<dbReference type="GO" id="GO:0005886">
    <property type="term" value="C:plasma membrane"/>
    <property type="evidence" value="ECO:0007669"/>
    <property type="project" value="UniProtKB-SubCell"/>
</dbReference>
<keyword evidence="6" id="KW-0963">Cytoplasm</keyword>
<dbReference type="SMART" id="SM00800">
    <property type="entry name" value="uDENN"/>
    <property type="match status" value="1"/>
</dbReference>
<feature type="coiled-coil region" evidence="8">
    <location>
        <begin position="374"/>
        <end position="401"/>
    </location>
</feature>
<dbReference type="Pfam" id="PF23629">
    <property type="entry name" value="Death_MADD"/>
    <property type="match status" value="1"/>
</dbReference>
<dbReference type="InterPro" id="IPR037516">
    <property type="entry name" value="Tripartite_DENN"/>
</dbReference>
<keyword evidence="5" id="KW-0472">Membrane</keyword>
<dbReference type="Pfam" id="PF02141">
    <property type="entry name" value="DENN"/>
    <property type="match status" value="1"/>
</dbReference>
<feature type="region of interest" description="Disordered" evidence="9">
    <location>
        <begin position="1085"/>
        <end position="1128"/>
    </location>
</feature>
<dbReference type="InterPro" id="IPR005112">
    <property type="entry name" value="dDENN_dom"/>
</dbReference>
<dbReference type="EMBL" id="JTDE01000444">
    <property type="protein sequence ID" value="KAF7261233.1"/>
    <property type="molecule type" value="Genomic_DNA"/>
</dbReference>
<dbReference type="SMART" id="SM00801">
    <property type="entry name" value="dDENN"/>
    <property type="match status" value="1"/>
</dbReference>